<evidence type="ECO:0000256" key="2">
    <source>
        <dbReference type="ARBA" id="ARBA00023315"/>
    </source>
</evidence>
<keyword evidence="1" id="KW-0808">Transferase</keyword>
<evidence type="ECO:0000256" key="3">
    <source>
        <dbReference type="SAM" id="Phobius"/>
    </source>
</evidence>
<dbReference type="Pfam" id="PF01553">
    <property type="entry name" value="Acyltransferase"/>
    <property type="match status" value="1"/>
</dbReference>
<dbReference type="GO" id="GO:0005783">
    <property type="term" value="C:endoplasmic reticulum"/>
    <property type="evidence" value="ECO:0007669"/>
    <property type="project" value="TreeGrafter"/>
</dbReference>
<organism evidence="5">
    <name type="scientific">Arcella intermedia</name>
    <dbReference type="NCBI Taxonomy" id="1963864"/>
    <lineage>
        <taxon>Eukaryota</taxon>
        <taxon>Amoebozoa</taxon>
        <taxon>Tubulinea</taxon>
        <taxon>Elardia</taxon>
        <taxon>Arcellinida</taxon>
        <taxon>Sphaerothecina</taxon>
        <taxon>Arcellidae</taxon>
        <taxon>Arcella</taxon>
    </lineage>
</organism>
<feature type="domain" description="Phospholipid/glycerol acyltransferase" evidence="4">
    <location>
        <begin position="2"/>
        <end position="67"/>
    </location>
</feature>
<evidence type="ECO:0000256" key="1">
    <source>
        <dbReference type="ARBA" id="ARBA00022679"/>
    </source>
</evidence>
<keyword evidence="3" id="KW-0812">Transmembrane</keyword>
<reference evidence="5" key="1">
    <citation type="journal article" date="2020" name="J. Eukaryot. Microbiol.">
        <title>De novo Sequencing, Assembly and Annotation of the Transcriptome for the Free-Living Testate Amoeba Arcella intermedia.</title>
        <authorList>
            <person name="Ribeiro G.M."/>
            <person name="Porfirio-Sousa A.L."/>
            <person name="Maurer-Alcala X.X."/>
            <person name="Katz L.A."/>
            <person name="Lahr D.J.G."/>
        </authorList>
    </citation>
    <scope>NUCLEOTIDE SEQUENCE</scope>
</reference>
<feature type="transmembrane region" description="Helical" evidence="3">
    <location>
        <begin position="155"/>
        <end position="174"/>
    </location>
</feature>
<dbReference type="GO" id="GO:0003841">
    <property type="term" value="F:1-acylglycerol-3-phosphate O-acyltransferase activity"/>
    <property type="evidence" value="ECO:0007669"/>
    <property type="project" value="TreeGrafter"/>
</dbReference>
<evidence type="ECO:0000259" key="4">
    <source>
        <dbReference type="Pfam" id="PF01553"/>
    </source>
</evidence>
<keyword evidence="2" id="KW-0012">Acyltransferase</keyword>
<keyword evidence="3" id="KW-1133">Transmembrane helix</keyword>
<keyword evidence="3" id="KW-0472">Membrane</keyword>
<dbReference type="CDD" id="cd07989">
    <property type="entry name" value="LPLAT_AGPAT-like"/>
    <property type="match status" value="1"/>
</dbReference>
<evidence type="ECO:0000313" key="5">
    <source>
        <dbReference type="EMBL" id="NDV37812.1"/>
    </source>
</evidence>
<dbReference type="InterPro" id="IPR002123">
    <property type="entry name" value="Plipid/glycerol_acylTrfase"/>
</dbReference>
<dbReference type="AlphaFoldDB" id="A0A6B2LL31"/>
<feature type="transmembrane region" description="Helical" evidence="3">
    <location>
        <begin position="133"/>
        <end position="149"/>
    </location>
</feature>
<sequence>MIGLDRKNREDSIEQLNKTGYLVKNKGISIAISPEGTRSTSGHLNEFKKGPFHLAKASNVPIIPITLYGQFELWPPGQVLPSPGSVSLHFLPAVVDYDQLSYKELLIKIRGIMLEASLDAPIHPPSQFVSTKFWVFHALSMIATYWAFLKFVPLLYNSTSIVYLTAYLMGCYVVSTK</sequence>
<dbReference type="PANTHER" id="PTHR10434:SF11">
    <property type="entry name" value="1-ACYL-SN-GLYCEROL-3-PHOSPHATE ACYLTRANSFERASE"/>
    <property type="match status" value="1"/>
</dbReference>
<dbReference type="GO" id="GO:0006654">
    <property type="term" value="P:phosphatidic acid biosynthetic process"/>
    <property type="evidence" value="ECO:0007669"/>
    <property type="project" value="TreeGrafter"/>
</dbReference>
<dbReference type="PANTHER" id="PTHR10434">
    <property type="entry name" value="1-ACYL-SN-GLYCEROL-3-PHOSPHATE ACYLTRANSFERASE"/>
    <property type="match status" value="1"/>
</dbReference>
<protein>
    <recommendedName>
        <fullName evidence="4">Phospholipid/glycerol acyltransferase domain-containing protein</fullName>
    </recommendedName>
</protein>
<proteinExistence type="predicted"/>
<accession>A0A6B2LL31</accession>
<dbReference type="SUPFAM" id="SSF69593">
    <property type="entry name" value="Glycerol-3-phosphate (1)-acyltransferase"/>
    <property type="match status" value="1"/>
</dbReference>
<dbReference type="EMBL" id="GIBP01008843">
    <property type="protein sequence ID" value="NDV37812.1"/>
    <property type="molecule type" value="Transcribed_RNA"/>
</dbReference>
<name>A0A6B2LL31_9EUKA</name>